<evidence type="ECO:0000313" key="1">
    <source>
        <dbReference type="Proteomes" id="UP000095286"/>
    </source>
</evidence>
<dbReference type="Proteomes" id="UP000095286">
    <property type="component" value="Unplaced"/>
</dbReference>
<organism evidence="1 2">
    <name type="scientific">Rhabditophanes sp. KR3021</name>
    <dbReference type="NCBI Taxonomy" id="114890"/>
    <lineage>
        <taxon>Eukaryota</taxon>
        <taxon>Metazoa</taxon>
        <taxon>Ecdysozoa</taxon>
        <taxon>Nematoda</taxon>
        <taxon>Chromadorea</taxon>
        <taxon>Rhabditida</taxon>
        <taxon>Tylenchina</taxon>
        <taxon>Panagrolaimomorpha</taxon>
        <taxon>Strongyloidoidea</taxon>
        <taxon>Alloionematidae</taxon>
        <taxon>Rhabditophanes</taxon>
    </lineage>
</organism>
<sequence>MLSRASCLKQTSLLTAFRSLSTSQRLDATFFENADEAVADIPDGAKLLVGGFGICGLPENLITALSKKGTKNLTCVSNNAGTDNHGLGVLLQKRQIKKMISSYVGENALFANLYLSGEIELEFTPQGTLAEKIRAGGAGIPAFYTPTAVGTLLQEGGAPIKYSKTEKGKIEIFSQPKETKMFNGVEYVLEEAITGDYSLIKAQVADKNGNVCFNKTAGNFNAPMAKAGKITIVEVEEIVENGQLDPNHIHIPSIYNQRIVLGKNYIKPIEKPMFKTDSAAKELPKNDCRNIIASRAALEFEDGMYINLGIGIPTLTPNYVPKGYTVHLQSENGVIGVGPYPEKGQECPDLINAGKECVTLLAGASIVSSDEAFAMIRGGHIMVTMLGGLEVNQYGDFANWMIPNKMVKGVGGAMDLVSAPGARVIVTMEHTAKGKPKILEKCTLPLTGKNVASRIITEMAVFDVCKKEGLTLIEVREDLTVEDIKKNTGAPFKAVYDIPDNATIMFGGFGVCGVPEKLIEAIKDKRIGNLTCISNSAGTPDYGLGLLIEFTPQGTLAEKIRSGGAGIPAFFTPSGYGTVVECGSSVIKFNNKLKGHIDIVSKKKEVRQFNGINYVMEHALKADFAIIKGWKADRYGNVIFKHTAMNFNKPMARASNCTIVEVEEIVDELDPNNIHSPHIFNDRIVLGKNYLKPIEKPMFTTKKKQNIKVTHPGPREIIAARAALEFEDGVYCNLGLGLPTLVTNYIPKDVTVNLHSENGVLNFGPYPEKGKECPDLVNASKEPITLLKGASIFSSDESFAMIRSSKIQIALLGALQVSEFGDLSNWIVPGKKITGMGGAMCLVSSPGVRVVVLMEHLTKNHKNKIVKKCSLPLTGKNVVSRIITEMGVFDVDKETGLTLIEIHNDIELNHLKRITGCPFKVAEDLKIMGQSELN</sequence>
<protein>
    <submittedName>
        <fullName evidence="2">3-oxoacid CoA-transferase</fullName>
    </submittedName>
</protein>
<name>A0AC35U2A0_9BILA</name>
<proteinExistence type="predicted"/>
<accession>A0AC35U2A0</accession>
<evidence type="ECO:0000313" key="2">
    <source>
        <dbReference type="WBParaSite" id="RSKR_0000640400.1"/>
    </source>
</evidence>
<dbReference type="WBParaSite" id="RSKR_0000640400.1">
    <property type="protein sequence ID" value="RSKR_0000640400.1"/>
    <property type="gene ID" value="RSKR_0000640400"/>
</dbReference>
<reference evidence="2" key="1">
    <citation type="submission" date="2016-11" db="UniProtKB">
        <authorList>
            <consortium name="WormBaseParasite"/>
        </authorList>
    </citation>
    <scope>IDENTIFICATION</scope>
    <source>
        <strain evidence="2">KR3021</strain>
    </source>
</reference>